<dbReference type="GO" id="GO:0005739">
    <property type="term" value="C:mitochondrion"/>
    <property type="evidence" value="ECO:0007669"/>
    <property type="project" value="TreeGrafter"/>
</dbReference>
<accession>A0A843X2P5</accession>
<dbReference type="InterPro" id="IPR043459">
    <property type="entry name" value="NFD6/NOXY2-like"/>
</dbReference>
<keyword evidence="2" id="KW-1185">Reference proteome</keyword>
<evidence type="ECO:0000313" key="1">
    <source>
        <dbReference type="EMBL" id="MQM13718.1"/>
    </source>
</evidence>
<organism evidence="1 2">
    <name type="scientific">Colocasia esculenta</name>
    <name type="common">Wild taro</name>
    <name type="synonym">Arum esculentum</name>
    <dbReference type="NCBI Taxonomy" id="4460"/>
    <lineage>
        <taxon>Eukaryota</taxon>
        <taxon>Viridiplantae</taxon>
        <taxon>Streptophyta</taxon>
        <taxon>Embryophyta</taxon>
        <taxon>Tracheophyta</taxon>
        <taxon>Spermatophyta</taxon>
        <taxon>Magnoliopsida</taxon>
        <taxon>Liliopsida</taxon>
        <taxon>Araceae</taxon>
        <taxon>Aroideae</taxon>
        <taxon>Colocasieae</taxon>
        <taxon>Colocasia</taxon>
    </lineage>
</organism>
<name>A0A843X2P5_COLES</name>
<dbReference type="PANTHER" id="PTHR33156:SF59">
    <property type="entry name" value="PROTEIN NUCLEAR FUSION DEFECTIVE 6, CHLOROPLASTIC_MITOCHONDRIAL-LIKE"/>
    <property type="match status" value="1"/>
</dbReference>
<gene>
    <name evidence="1" type="ORF">Taro_046642</name>
</gene>
<dbReference type="PANTHER" id="PTHR33156">
    <property type="entry name" value="OS02G0230000 PROTEIN"/>
    <property type="match status" value="1"/>
</dbReference>
<protein>
    <recommendedName>
        <fullName evidence="3">Protein NUCLEAR FUSION DEFECTIVE 6, chloroplastic/mitochondrial</fullName>
    </recommendedName>
</protein>
<dbReference type="OrthoDB" id="736963at2759"/>
<evidence type="ECO:0000313" key="2">
    <source>
        <dbReference type="Proteomes" id="UP000652761"/>
    </source>
</evidence>
<sequence>MLTCICRASRVLKTPPNPACYVNISHRRAQPPSPMAAAAAARSVLRSASLRSPAAKVASVGARAAARPTLRLRPSGAPGFLLRSPVEMSSFCVESLLPMHSATASALMTSMLSVSRRGRGWLVEDG</sequence>
<proteinExistence type="predicted"/>
<dbReference type="Proteomes" id="UP000652761">
    <property type="component" value="Unassembled WGS sequence"/>
</dbReference>
<dbReference type="EMBL" id="NMUH01005798">
    <property type="protein sequence ID" value="MQM13718.1"/>
    <property type="molecule type" value="Genomic_DNA"/>
</dbReference>
<comment type="caution">
    <text evidence="1">The sequence shown here is derived from an EMBL/GenBank/DDBJ whole genome shotgun (WGS) entry which is preliminary data.</text>
</comment>
<evidence type="ECO:0008006" key="3">
    <source>
        <dbReference type="Google" id="ProtNLM"/>
    </source>
</evidence>
<dbReference type="AlphaFoldDB" id="A0A843X2P5"/>
<reference evidence="1" key="1">
    <citation type="submission" date="2017-07" db="EMBL/GenBank/DDBJ databases">
        <title>Taro Niue Genome Assembly and Annotation.</title>
        <authorList>
            <person name="Atibalentja N."/>
            <person name="Keating K."/>
            <person name="Fields C.J."/>
        </authorList>
    </citation>
    <scope>NUCLEOTIDE SEQUENCE</scope>
    <source>
        <strain evidence="1">Niue_2</strain>
        <tissue evidence="1">Leaf</tissue>
    </source>
</reference>